<dbReference type="PANTHER" id="PTHR12203">
    <property type="entry name" value="KDEL LYS-ASP-GLU-LEU CONTAINING - RELATED"/>
    <property type="match status" value="1"/>
</dbReference>
<dbReference type="Pfam" id="PF05686">
    <property type="entry name" value="Glyco_transf_90"/>
    <property type="match status" value="1"/>
</dbReference>
<dbReference type="GO" id="GO:0006493">
    <property type="term" value="P:protein O-linked glycosylation"/>
    <property type="evidence" value="ECO:0007669"/>
    <property type="project" value="TreeGrafter"/>
</dbReference>
<evidence type="ECO:0000256" key="3">
    <source>
        <dbReference type="SAM" id="SignalP"/>
    </source>
</evidence>
<reference evidence="5" key="1">
    <citation type="submission" date="2025-08" db="UniProtKB">
        <authorList>
            <consortium name="Ensembl"/>
        </authorList>
    </citation>
    <scope>IDENTIFICATION</scope>
</reference>
<dbReference type="AlphaFoldDB" id="A0A8P4FXW5"/>
<name>A0A8P4FXW5_DICLA</name>
<evidence type="ECO:0000259" key="4">
    <source>
        <dbReference type="SMART" id="SM00672"/>
    </source>
</evidence>
<evidence type="ECO:0000313" key="6">
    <source>
        <dbReference type="Proteomes" id="UP000694389"/>
    </source>
</evidence>
<dbReference type="Proteomes" id="UP000694389">
    <property type="component" value="Unassembled WGS sequence"/>
</dbReference>
<comment type="similarity">
    <text evidence="1">Belongs to the glycosyltransferase 90 family.</text>
</comment>
<dbReference type="GO" id="GO:0035251">
    <property type="term" value="F:UDP-glucosyltransferase activity"/>
    <property type="evidence" value="ECO:0007669"/>
    <property type="project" value="TreeGrafter"/>
</dbReference>
<dbReference type="InterPro" id="IPR051091">
    <property type="entry name" value="O-Glucosyltr/Glycosyltrsf_90"/>
</dbReference>
<evidence type="ECO:0000313" key="5">
    <source>
        <dbReference type="Ensembl" id="ENSDLAP00005063373.1"/>
    </source>
</evidence>
<evidence type="ECO:0000256" key="1">
    <source>
        <dbReference type="ARBA" id="ARBA00010118"/>
    </source>
</evidence>
<feature type="chain" id="PRO_5035924163" description="Glycosyl transferase CAP10 domain-containing protein" evidence="3">
    <location>
        <begin position="44"/>
        <end position="393"/>
    </location>
</feature>
<dbReference type="Ensembl" id="ENSDLAT00005068039.1">
    <property type="protein sequence ID" value="ENSDLAP00005063373.1"/>
    <property type="gene ID" value="ENSDLAG00005020769.2"/>
</dbReference>
<dbReference type="GeneTree" id="ENSGT00940000158283"/>
<reference evidence="5" key="2">
    <citation type="submission" date="2025-09" db="UniProtKB">
        <authorList>
            <consortium name="Ensembl"/>
        </authorList>
    </citation>
    <scope>IDENTIFICATION</scope>
</reference>
<dbReference type="GO" id="GO:0035252">
    <property type="term" value="F:UDP-xylosyltransferase activity"/>
    <property type="evidence" value="ECO:0007669"/>
    <property type="project" value="TreeGrafter"/>
</dbReference>
<organism evidence="5 6">
    <name type="scientific">Dicentrarchus labrax</name>
    <name type="common">European seabass</name>
    <name type="synonym">Morone labrax</name>
    <dbReference type="NCBI Taxonomy" id="13489"/>
    <lineage>
        <taxon>Eukaryota</taxon>
        <taxon>Metazoa</taxon>
        <taxon>Chordata</taxon>
        <taxon>Craniata</taxon>
        <taxon>Vertebrata</taxon>
        <taxon>Euteleostomi</taxon>
        <taxon>Actinopterygii</taxon>
        <taxon>Neopterygii</taxon>
        <taxon>Teleostei</taxon>
        <taxon>Neoteleostei</taxon>
        <taxon>Acanthomorphata</taxon>
        <taxon>Eupercaria</taxon>
        <taxon>Moronidae</taxon>
        <taxon>Dicentrarchus</taxon>
    </lineage>
</organism>
<feature type="domain" description="Glycosyl transferase CAP10" evidence="4">
    <location>
        <begin position="142"/>
        <end position="374"/>
    </location>
</feature>
<accession>A0A8P4FXW5</accession>
<dbReference type="SMART" id="SM00672">
    <property type="entry name" value="CAP10"/>
    <property type="match status" value="1"/>
</dbReference>
<keyword evidence="6" id="KW-1185">Reference proteome</keyword>
<dbReference type="GO" id="GO:0012505">
    <property type="term" value="C:endomembrane system"/>
    <property type="evidence" value="ECO:0007669"/>
    <property type="project" value="TreeGrafter"/>
</dbReference>
<dbReference type="InterPro" id="IPR006598">
    <property type="entry name" value="CAP10"/>
</dbReference>
<dbReference type="GO" id="GO:0045747">
    <property type="term" value="P:positive regulation of Notch signaling pathway"/>
    <property type="evidence" value="ECO:0007669"/>
    <property type="project" value="TreeGrafter"/>
</dbReference>
<keyword evidence="2" id="KW-0808">Transferase</keyword>
<dbReference type="PANTHER" id="PTHR12203:SF35">
    <property type="entry name" value="PROTEIN O-GLUCOSYLTRANSFERASE 1"/>
    <property type="match status" value="1"/>
</dbReference>
<feature type="signal peptide" evidence="3">
    <location>
        <begin position="1"/>
        <end position="43"/>
    </location>
</feature>
<sequence>MTALSQEQQITDQRFCSSRQSWRIKMELFWLWRFFLLLQVYDSCSVQASGKQWKEIRERISGAVKGFTPCSPVNCSCHLSVLQQDLQPFRGRISEDVMAATLQRGVGTHYQVIEHKLYREHNCMFPARCSGVEHFILEVIDRLPDLELVVNVRDYPQVPNWVQPTLPVFSFSKTADYQDIMYPAWTFWEGGPAVWPIYPTGLGRWDLMRDDLKKTSPERDPLILLSRESPDLVDAEYTKNQAWKSEKDTLGKPPAKEIPLVDHCKYKYLFNFRGVAASFRFKHLFLCGSLVFHVGDEWQEFFYPQLKPWVHYIPVKQDLSDLRELLQFVKENDAIAQEIATRGKEFILNHLRMQDISCYWERLLTEFSHLLTYKPQRKNNYNQIVHRPSKTEL</sequence>
<keyword evidence="3" id="KW-0732">Signal</keyword>
<protein>
    <recommendedName>
        <fullName evidence="4">Glycosyl transferase CAP10 domain-containing protein</fullName>
    </recommendedName>
</protein>
<evidence type="ECO:0000256" key="2">
    <source>
        <dbReference type="ARBA" id="ARBA00022679"/>
    </source>
</evidence>
<proteinExistence type="inferred from homology"/>